<dbReference type="GO" id="GO:0006412">
    <property type="term" value="P:translation"/>
    <property type="evidence" value="ECO:0007669"/>
    <property type="project" value="InterPro"/>
</dbReference>
<accession>A0A3B1DK57</accession>
<evidence type="ECO:0000313" key="5">
    <source>
        <dbReference type="EMBL" id="VAX37163.1"/>
    </source>
</evidence>
<proteinExistence type="inferred from homology"/>
<organism evidence="5">
    <name type="scientific">hydrothermal vent metagenome</name>
    <dbReference type="NCBI Taxonomy" id="652676"/>
    <lineage>
        <taxon>unclassified sequences</taxon>
        <taxon>metagenomes</taxon>
        <taxon>ecological metagenomes</taxon>
    </lineage>
</organism>
<evidence type="ECO:0000256" key="3">
    <source>
        <dbReference type="ARBA" id="ARBA00023274"/>
    </source>
</evidence>
<dbReference type="SUPFAM" id="SSF64263">
    <property type="entry name" value="Prokaryotic ribosomal protein L17"/>
    <property type="match status" value="1"/>
</dbReference>
<feature type="compositionally biased region" description="Basic and acidic residues" evidence="4">
    <location>
        <begin position="161"/>
        <end position="179"/>
    </location>
</feature>
<gene>
    <name evidence="5" type="ORF">MNBD_UNCLBAC01-770</name>
</gene>
<keyword evidence="2 5" id="KW-0689">Ribosomal protein</keyword>
<dbReference type="NCBIfam" id="TIGR00059">
    <property type="entry name" value="L17"/>
    <property type="match status" value="1"/>
</dbReference>
<protein>
    <submittedName>
        <fullName evidence="5">LSU ribosomal protein L17p</fullName>
    </submittedName>
</protein>
<evidence type="ECO:0000256" key="1">
    <source>
        <dbReference type="ARBA" id="ARBA00008777"/>
    </source>
</evidence>
<dbReference type="InterPro" id="IPR047859">
    <property type="entry name" value="Ribosomal_bL17_CS"/>
</dbReference>
<evidence type="ECO:0000256" key="4">
    <source>
        <dbReference type="SAM" id="MobiDB-lite"/>
    </source>
</evidence>
<dbReference type="HAMAP" id="MF_01368">
    <property type="entry name" value="Ribosomal_bL17"/>
    <property type="match status" value="1"/>
</dbReference>
<dbReference type="EMBL" id="UOGJ01000120">
    <property type="protein sequence ID" value="VAX37163.1"/>
    <property type="molecule type" value="Genomic_DNA"/>
</dbReference>
<sequence>MRHGIVGNTLNRKSSHRKATVRDIAKAALIQERICTTKAKAKEARKLVDKLITLGKKGTLADKRRAFSILCDHKLVSDLFKNTSPRFKNRIGGYTRIIPIGNRRGDNAELAFLELTEKSEIIITKPRSTAKTTDIDVTPTKATTVKTESKTAETVKISKPNKADVKDQAQKLSAPKDKAKQENLFGGIRKMFNKKSSGK</sequence>
<dbReference type="GO" id="GO:0003735">
    <property type="term" value="F:structural constituent of ribosome"/>
    <property type="evidence" value="ECO:0007669"/>
    <property type="project" value="InterPro"/>
</dbReference>
<evidence type="ECO:0000256" key="2">
    <source>
        <dbReference type="ARBA" id="ARBA00022980"/>
    </source>
</evidence>
<dbReference type="InterPro" id="IPR000456">
    <property type="entry name" value="Ribosomal_bL17"/>
</dbReference>
<name>A0A3B1DK57_9ZZZZ</name>
<dbReference type="Pfam" id="PF01196">
    <property type="entry name" value="Ribosomal_L17"/>
    <property type="match status" value="1"/>
</dbReference>
<reference evidence="5" key="1">
    <citation type="submission" date="2018-06" db="EMBL/GenBank/DDBJ databases">
        <authorList>
            <person name="Zhirakovskaya E."/>
        </authorList>
    </citation>
    <scope>NUCLEOTIDE SEQUENCE</scope>
</reference>
<dbReference type="PROSITE" id="PS01167">
    <property type="entry name" value="RIBOSOMAL_L17"/>
    <property type="match status" value="1"/>
</dbReference>
<dbReference type="Gene3D" id="3.90.1030.10">
    <property type="entry name" value="Ribosomal protein L17"/>
    <property type="match status" value="1"/>
</dbReference>
<dbReference type="PANTHER" id="PTHR14413:SF16">
    <property type="entry name" value="LARGE RIBOSOMAL SUBUNIT PROTEIN BL17M"/>
    <property type="match status" value="1"/>
</dbReference>
<dbReference type="AlphaFoldDB" id="A0A3B1DK57"/>
<dbReference type="PANTHER" id="PTHR14413">
    <property type="entry name" value="RIBOSOMAL PROTEIN L17"/>
    <property type="match status" value="1"/>
</dbReference>
<dbReference type="GO" id="GO:0022625">
    <property type="term" value="C:cytosolic large ribosomal subunit"/>
    <property type="evidence" value="ECO:0007669"/>
    <property type="project" value="TreeGrafter"/>
</dbReference>
<keyword evidence="3" id="KW-0687">Ribonucleoprotein</keyword>
<comment type="similarity">
    <text evidence="1">Belongs to the bacterial ribosomal protein bL17 family.</text>
</comment>
<feature type="region of interest" description="Disordered" evidence="4">
    <location>
        <begin position="146"/>
        <end position="179"/>
    </location>
</feature>
<dbReference type="InterPro" id="IPR036373">
    <property type="entry name" value="Ribosomal_bL17_sf"/>
</dbReference>